<feature type="domain" description="GH18" evidence="15">
    <location>
        <begin position="25"/>
        <end position="320"/>
    </location>
</feature>
<evidence type="ECO:0000256" key="3">
    <source>
        <dbReference type="ARBA" id="ARBA00009121"/>
    </source>
</evidence>
<keyword evidence="10 13" id="KW-0326">Glycosidase</keyword>
<keyword evidence="16" id="KW-0418">Kinase</keyword>
<dbReference type="PROSITE" id="PS51910">
    <property type="entry name" value="GH18_2"/>
    <property type="match status" value="1"/>
</dbReference>
<evidence type="ECO:0000313" key="17">
    <source>
        <dbReference type="Proteomes" id="UP000634136"/>
    </source>
</evidence>
<evidence type="ECO:0000256" key="8">
    <source>
        <dbReference type="ARBA" id="ARBA00023157"/>
    </source>
</evidence>
<evidence type="ECO:0000256" key="1">
    <source>
        <dbReference type="ARBA" id="ARBA00000822"/>
    </source>
</evidence>
<keyword evidence="8" id="KW-1015">Disulfide bond</keyword>
<protein>
    <recommendedName>
        <fullName evidence="12">Acidic endochitinase</fullName>
        <ecNumber evidence="4">3.2.1.14</ecNumber>
    </recommendedName>
</protein>
<evidence type="ECO:0000256" key="4">
    <source>
        <dbReference type="ARBA" id="ARBA00012729"/>
    </source>
</evidence>
<keyword evidence="11" id="KW-0624">Polysaccharide degradation</keyword>
<dbReference type="InterPro" id="IPR011009">
    <property type="entry name" value="Kinase-like_dom_sf"/>
</dbReference>
<dbReference type="Proteomes" id="UP000634136">
    <property type="component" value="Unassembled WGS sequence"/>
</dbReference>
<dbReference type="InterPro" id="IPR001223">
    <property type="entry name" value="Glyco_hydro18_cat"/>
</dbReference>
<dbReference type="CDD" id="cd02877">
    <property type="entry name" value="GH18_hevamine_XipI_class_III"/>
    <property type="match status" value="1"/>
</dbReference>
<evidence type="ECO:0000256" key="9">
    <source>
        <dbReference type="ARBA" id="ARBA00023277"/>
    </source>
</evidence>
<dbReference type="OrthoDB" id="4062651at2759"/>
<comment type="caution">
    <text evidence="16">The sequence shown here is derived from an EMBL/GenBank/DDBJ whole genome shotgun (WGS) entry which is preliminary data.</text>
</comment>
<keyword evidence="16" id="KW-0430">Lectin</keyword>
<comment type="similarity">
    <text evidence="3">Belongs to the glycosyl hydrolase 18 family. Chitinase class II subfamily.</text>
</comment>
<dbReference type="AlphaFoldDB" id="A0A834TC36"/>
<dbReference type="PANTHER" id="PTHR45708">
    <property type="entry name" value="ENDOCHITINASE"/>
    <property type="match status" value="1"/>
</dbReference>
<name>A0A834TC36_9FABA</name>
<proteinExistence type="inferred from homology"/>
<dbReference type="PROSITE" id="PS01095">
    <property type="entry name" value="GH18_1"/>
    <property type="match status" value="1"/>
</dbReference>
<evidence type="ECO:0000313" key="16">
    <source>
        <dbReference type="EMBL" id="KAF7814274.1"/>
    </source>
</evidence>
<dbReference type="GO" id="GO:0006032">
    <property type="term" value="P:chitin catabolic process"/>
    <property type="evidence" value="ECO:0007669"/>
    <property type="project" value="UniProtKB-KW"/>
</dbReference>
<keyword evidence="9" id="KW-0119">Carbohydrate metabolism</keyword>
<keyword evidence="17" id="KW-1185">Reference proteome</keyword>
<dbReference type="GO" id="GO:0005576">
    <property type="term" value="C:extracellular region"/>
    <property type="evidence" value="ECO:0007669"/>
    <property type="project" value="UniProtKB-SubCell"/>
</dbReference>
<comment type="catalytic activity">
    <reaction evidence="1">
        <text>Random endo-hydrolysis of N-acetyl-beta-D-glucosaminide (1-&gt;4)-beta-linkages in chitin and chitodextrins.</text>
        <dbReference type="EC" id="3.2.1.14"/>
    </reaction>
</comment>
<accession>A0A834TC36</accession>
<evidence type="ECO:0000256" key="10">
    <source>
        <dbReference type="ARBA" id="ARBA00023295"/>
    </source>
</evidence>
<dbReference type="EMBL" id="JAAIUW010000009">
    <property type="protein sequence ID" value="KAF7814274.1"/>
    <property type="molecule type" value="Genomic_DNA"/>
</dbReference>
<evidence type="ECO:0000256" key="2">
    <source>
        <dbReference type="ARBA" id="ARBA00004239"/>
    </source>
</evidence>
<dbReference type="SUPFAM" id="SSF51445">
    <property type="entry name" value="(Trans)glycosidases"/>
    <property type="match status" value="1"/>
</dbReference>
<dbReference type="InterPro" id="IPR050542">
    <property type="entry name" value="Glycosyl_Hydrlase18_Chitinase"/>
</dbReference>
<sequence>MPRILQSPSFFLLPLLFLIKIATTDADAVYWGQNFHEGNLKDTCATGRYSIVVISLLHRFGNGQIPQLYLPGHCNPSSSSSSSSSSSGCTVLHTDIKYCQKQEIKVMLSIGGGFGTYNLSSSKEALNLSDYLWNNFLGGNSSSRPLGDAILDGIDFDIESSTPYLDDLARDLKSHPNVYLSASPQCLFPDSILRSALDTGLFDYVWAKFYNNPSCEYTETNHDSFVNKWNQWTTSLKNAKILLGLPASPAASISGYIAADLFVSKVFPVVNKSSNYGGVMLWSRYDDKVSGYSTVIENSPLCGQQSPPICRSSDSGFLQRFGYMSADSNKVYEIDNLGVLCCEIICSSRCSCVAYAFVNEANSTGCQIWGNGKFIEDPSANRQPIYVFGLKGNQSIQPPAPKGNMPIPPSEANRRQNFVDKHKGLLYSLYFHVTLLVDRKMRQMKILHEIGGNAMLSVVYGKARRNKKHRKASNEVEIFSYESIVAATNNFSTDNKLGEGGFGPVYKVISAFVY</sequence>
<reference evidence="16" key="1">
    <citation type="submission" date="2020-09" db="EMBL/GenBank/DDBJ databases">
        <title>Genome-Enabled Discovery of Anthraquinone Biosynthesis in Senna tora.</title>
        <authorList>
            <person name="Kang S.-H."/>
            <person name="Pandey R.P."/>
            <person name="Lee C.-M."/>
            <person name="Sim J.-S."/>
            <person name="Jeong J.-T."/>
            <person name="Choi B.-S."/>
            <person name="Jung M."/>
            <person name="Ginzburg D."/>
            <person name="Zhao K."/>
            <person name="Won S.Y."/>
            <person name="Oh T.-J."/>
            <person name="Yu Y."/>
            <person name="Kim N.-H."/>
            <person name="Lee O.R."/>
            <person name="Lee T.-H."/>
            <person name="Bashyal P."/>
            <person name="Kim T.-S."/>
            <person name="Lee W.-H."/>
            <person name="Kawkins C."/>
            <person name="Kim C.-K."/>
            <person name="Kim J.S."/>
            <person name="Ahn B.O."/>
            <person name="Rhee S.Y."/>
            <person name="Sohng J.K."/>
        </authorList>
    </citation>
    <scope>NUCLEOTIDE SEQUENCE</scope>
    <source>
        <tissue evidence="16">Leaf</tissue>
    </source>
</reference>
<keyword evidence="7" id="KW-0146">Chitin degradation</keyword>
<keyword evidence="16" id="KW-0808">Transferase</keyword>
<dbReference type="InterPro" id="IPR045321">
    <property type="entry name" value="Cts1-like"/>
</dbReference>
<dbReference type="PANTHER" id="PTHR45708:SF21">
    <property type="entry name" value="ACIDIC ENDOCHITINASE"/>
    <property type="match status" value="1"/>
</dbReference>
<dbReference type="InterPro" id="IPR017853">
    <property type="entry name" value="GH"/>
</dbReference>
<dbReference type="GO" id="GO:0030246">
    <property type="term" value="F:carbohydrate binding"/>
    <property type="evidence" value="ECO:0007669"/>
    <property type="project" value="UniProtKB-KW"/>
</dbReference>
<evidence type="ECO:0000256" key="11">
    <source>
        <dbReference type="ARBA" id="ARBA00023326"/>
    </source>
</evidence>
<keyword evidence="16" id="KW-0675">Receptor</keyword>
<dbReference type="InterPro" id="IPR001579">
    <property type="entry name" value="Glyco_hydro_18_chit_AS"/>
</dbReference>
<dbReference type="FunFam" id="3.20.20.80:FF:000015">
    <property type="entry name" value="Acidic endochitinase SE2"/>
    <property type="match status" value="1"/>
</dbReference>
<evidence type="ECO:0000256" key="6">
    <source>
        <dbReference type="ARBA" id="ARBA00022801"/>
    </source>
</evidence>
<keyword evidence="6 13" id="KW-0378">Hydrolase</keyword>
<evidence type="ECO:0000256" key="12">
    <source>
        <dbReference type="ARBA" id="ARBA00073139"/>
    </source>
</evidence>
<dbReference type="GO" id="GO:0016301">
    <property type="term" value="F:kinase activity"/>
    <property type="evidence" value="ECO:0007669"/>
    <property type="project" value="UniProtKB-KW"/>
</dbReference>
<organism evidence="16 17">
    <name type="scientific">Senna tora</name>
    <dbReference type="NCBI Taxonomy" id="362788"/>
    <lineage>
        <taxon>Eukaryota</taxon>
        <taxon>Viridiplantae</taxon>
        <taxon>Streptophyta</taxon>
        <taxon>Embryophyta</taxon>
        <taxon>Tracheophyta</taxon>
        <taxon>Spermatophyta</taxon>
        <taxon>Magnoliopsida</taxon>
        <taxon>eudicotyledons</taxon>
        <taxon>Gunneridae</taxon>
        <taxon>Pentapetalae</taxon>
        <taxon>rosids</taxon>
        <taxon>fabids</taxon>
        <taxon>Fabales</taxon>
        <taxon>Fabaceae</taxon>
        <taxon>Caesalpinioideae</taxon>
        <taxon>Cassia clade</taxon>
        <taxon>Senna</taxon>
    </lineage>
</organism>
<keyword evidence="14" id="KW-0732">Signal</keyword>
<dbReference type="InterPro" id="IPR003609">
    <property type="entry name" value="Pan_app"/>
</dbReference>
<dbReference type="Gene3D" id="3.30.200.20">
    <property type="entry name" value="Phosphorylase Kinase, domain 1"/>
    <property type="match status" value="1"/>
</dbReference>
<feature type="chain" id="PRO_5032620438" description="Acidic endochitinase" evidence="14">
    <location>
        <begin position="27"/>
        <end position="514"/>
    </location>
</feature>
<dbReference type="Gene3D" id="3.20.20.80">
    <property type="entry name" value="Glycosidases"/>
    <property type="match status" value="1"/>
</dbReference>
<evidence type="ECO:0000256" key="7">
    <source>
        <dbReference type="ARBA" id="ARBA00023024"/>
    </source>
</evidence>
<dbReference type="SUPFAM" id="SSF56112">
    <property type="entry name" value="Protein kinase-like (PK-like)"/>
    <property type="match status" value="1"/>
</dbReference>
<evidence type="ECO:0000256" key="13">
    <source>
        <dbReference type="RuleBase" id="RU000489"/>
    </source>
</evidence>
<evidence type="ECO:0000259" key="15">
    <source>
        <dbReference type="PROSITE" id="PS51910"/>
    </source>
</evidence>
<evidence type="ECO:0000256" key="5">
    <source>
        <dbReference type="ARBA" id="ARBA00022525"/>
    </source>
</evidence>
<evidence type="ECO:0000256" key="14">
    <source>
        <dbReference type="SAM" id="SignalP"/>
    </source>
</evidence>
<feature type="signal peptide" evidence="14">
    <location>
        <begin position="1"/>
        <end position="26"/>
    </location>
</feature>
<dbReference type="GO" id="GO:0000272">
    <property type="term" value="P:polysaccharide catabolic process"/>
    <property type="evidence" value="ECO:0007669"/>
    <property type="project" value="UniProtKB-KW"/>
</dbReference>
<dbReference type="GO" id="GO:0008843">
    <property type="term" value="F:endochitinase activity"/>
    <property type="evidence" value="ECO:0007669"/>
    <property type="project" value="UniProtKB-EC"/>
</dbReference>
<comment type="subcellular location">
    <subcellularLocation>
        <location evidence="2">Secreted</location>
        <location evidence="2">Extracellular space</location>
    </subcellularLocation>
</comment>
<dbReference type="EC" id="3.2.1.14" evidence="4"/>
<keyword evidence="5" id="KW-0964">Secreted</keyword>
<dbReference type="Pfam" id="PF08276">
    <property type="entry name" value="PAN_2"/>
    <property type="match status" value="1"/>
</dbReference>
<dbReference type="Pfam" id="PF00704">
    <property type="entry name" value="Glyco_hydro_18"/>
    <property type="match status" value="1"/>
</dbReference>
<gene>
    <name evidence="16" type="ORF">G2W53_028243</name>
</gene>